<dbReference type="Pfam" id="PF02779">
    <property type="entry name" value="Transket_pyr"/>
    <property type="match status" value="1"/>
</dbReference>
<evidence type="ECO:0000256" key="2">
    <source>
        <dbReference type="ARBA" id="ARBA00011738"/>
    </source>
</evidence>
<evidence type="ECO:0000256" key="5">
    <source>
        <dbReference type="ARBA" id="ARBA00022679"/>
    </source>
</evidence>
<dbReference type="InterPro" id="IPR005475">
    <property type="entry name" value="Transketolase-like_Pyr-bd"/>
</dbReference>
<feature type="binding site" evidence="12">
    <location>
        <position position="318"/>
    </location>
    <ligand>
        <name>substrate</name>
    </ligand>
</feature>
<evidence type="ECO:0000256" key="13">
    <source>
        <dbReference type="PIRSR" id="PIRSR605478-3"/>
    </source>
</evidence>
<accession>A0A133NQA4</accession>
<evidence type="ECO:0000256" key="1">
    <source>
        <dbReference type="ARBA" id="ARBA00007131"/>
    </source>
</evidence>
<comment type="cofactor">
    <cofactor evidence="14">
        <name>Mg(2+)</name>
        <dbReference type="ChEBI" id="CHEBI:18420"/>
    </cofactor>
    <text evidence="14">Binds 1 Mg(2+) ion per subunit. Can also utilize other divalent metal cations, such as Ca(2+), Mn(2+) and Co(2+).</text>
</comment>
<feature type="binding site" evidence="13">
    <location>
        <begin position="161"/>
        <end position="163"/>
    </location>
    <ligand>
        <name>thiamine diphosphate</name>
        <dbReference type="ChEBI" id="CHEBI:58937"/>
    </ligand>
</feature>
<dbReference type="GO" id="GO:0006098">
    <property type="term" value="P:pentose-phosphate shunt"/>
    <property type="evidence" value="ECO:0007669"/>
    <property type="project" value="TreeGrafter"/>
</dbReference>
<dbReference type="NCBIfam" id="TIGR00232">
    <property type="entry name" value="tktlase_bact"/>
    <property type="match status" value="1"/>
</dbReference>
<dbReference type="AlphaFoldDB" id="A0A133NQA4"/>
<dbReference type="Pfam" id="PF00456">
    <property type="entry name" value="Transketolase_N"/>
    <property type="match status" value="1"/>
</dbReference>
<keyword evidence="7 14" id="KW-0460">Magnesium</keyword>
<dbReference type="InterPro" id="IPR005478">
    <property type="entry name" value="Transketolase_bac-like"/>
</dbReference>
<feature type="binding site" evidence="12">
    <location>
        <position position="416"/>
    </location>
    <ligand>
        <name>substrate</name>
    </ligand>
</feature>
<feature type="binding site" evidence="14">
    <location>
        <position position="235"/>
    </location>
    <ligand>
        <name>Mg(2+)</name>
        <dbReference type="ChEBI" id="CHEBI:18420"/>
    </ligand>
</feature>
<protein>
    <recommendedName>
        <fullName evidence="4 10">Transketolase</fullName>
        <ecNumber evidence="3 10">2.2.1.1</ecNumber>
    </recommendedName>
</protein>
<comment type="subunit">
    <text evidence="2">Homodimer.</text>
</comment>
<evidence type="ECO:0000256" key="9">
    <source>
        <dbReference type="ARBA" id="ARBA00049473"/>
    </source>
</evidence>
<dbReference type="Proteomes" id="UP000070558">
    <property type="component" value="Unassembled WGS sequence"/>
</dbReference>
<dbReference type="Gene3D" id="3.40.50.920">
    <property type="match status" value="1"/>
</dbReference>
<keyword evidence="6 14" id="KW-0479">Metal-binding</keyword>
<feature type="binding site" evidence="13">
    <location>
        <position position="318"/>
    </location>
    <ligand>
        <name>thiamine diphosphate</name>
        <dbReference type="ChEBI" id="CHEBI:58937"/>
    </ligand>
</feature>
<comment type="catalytic activity">
    <reaction evidence="9">
        <text>D-sedoheptulose 7-phosphate + D-glyceraldehyde 3-phosphate = aldehydo-D-ribose 5-phosphate + D-xylulose 5-phosphate</text>
        <dbReference type="Rhea" id="RHEA:10508"/>
        <dbReference type="ChEBI" id="CHEBI:57483"/>
        <dbReference type="ChEBI" id="CHEBI:57737"/>
        <dbReference type="ChEBI" id="CHEBI:58273"/>
        <dbReference type="ChEBI" id="CHEBI:59776"/>
        <dbReference type="EC" id="2.2.1.1"/>
    </reaction>
</comment>
<feature type="binding site" evidence="12">
    <location>
        <position position="538"/>
    </location>
    <ligand>
        <name>substrate</name>
    </ligand>
</feature>
<dbReference type="InterPro" id="IPR033247">
    <property type="entry name" value="Transketolase_fam"/>
</dbReference>
<evidence type="ECO:0000256" key="8">
    <source>
        <dbReference type="ARBA" id="ARBA00023052"/>
    </source>
</evidence>
<dbReference type="CDD" id="cd07033">
    <property type="entry name" value="TPP_PYR_DXS_TK_like"/>
    <property type="match status" value="1"/>
</dbReference>
<dbReference type="GO" id="GO:0004802">
    <property type="term" value="F:transketolase activity"/>
    <property type="evidence" value="ECO:0007669"/>
    <property type="project" value="UniProtKB-UniRule"/>
</dbReference>
<dbReference type="InterPro" id="IPR005474">
    <property type="entry name" value="Transketolase_N"/>
</dbReference>
<dbReference type="FunFam" id="3.40.50.920:FF:000003">
    <property type="entry name" value="Transketolase"/>
    <property type="match status" value="1"/>
</dbReference>
<feature type="binding site" evidence="12">
    <location>
        <position position="530"/>
    </location>
    <ligand>
        <name>substrate</name>
    </ligand>
</feature>
<feature type="binding site" evidence="14">
    <location>
        <position position="237"/>
    </location>
    <ligand>
        <name>Mg(2+)</name>
        <dbReference type="ChEBI" id="CHEBI:18420"/>
    </ligand>
</feature>
<feature type="binding site" evidence="13">
    <location>
        <position position="206"/>
    </location>
    <ligand>
        <name>thiamine diphosphate</name>
        <dbReference type="ChEBI" id="CHEBI:58937"/>
    </ligand>
</feature>
<dbReference type="SUPFAM" id="SSF52518">
    <property type="entry name" value="Thiamin diphosphate-binding fold (THDP-binding)"/>
    <property type="match status" value="2"/>
</dbReference>
<evidence type="ECO:0000256" key="10">
    <source>
        <dbReference type="NCBIfam" id="TIGR00232"/>
    </source>
</evidence>
<feature type="binding site" evidence="13">
    <location>
        <position position="112"/>
    </location>
    <ligand>
        <name>thiamine diphosphate</name>
        <dbReference type="ChEBI" id="CHEBI:58937"/>
    </ligand>
</feature>
<dbReference type="Pfam" id="PF22613">
    <property type="entry name" value="Transketolase_C_1"/>
    <property type="match status" value="1"/>
</dbReference>
<organism evidence="17 18">
    <name type="scientific">Gardnerella vaginalis</name>
    <dbReference type="NCBI Taxonomy" id="2702"/>
    <lineage>
        <taxon>Bacteria</taxon>
        <taxon>Bacillati</taxon>
        <taxon>Actinomycetota</taxon>
        <taxon>Actinomycetes</taxon>
        <taxon>Bifidobacteriales</taxon>
        <taxon>Bifidobacteriaceae</taxon>
        <taxon>Gardnerella</taxon>
    </lineage>
</organism>
<feature type="binding site" evidence="12">
    <location>
        <position position="590"/>
    </location>
    <ligand>
        <name>substrate</name>
    </ligand>
</feature>
<evidence type="ECO:0000256" key="14">
    <source>
        <dbReference type="PIRSR" id="PIRSR605478-4"/>
    </source>
</evidence>
<evidence type="ECO:0000256" key="15">
    <source>
        <dbReference type="PIRSR" id="PIRSR605478-5"/>
    </source>
</evidence>
<feature type="domain" description="Transketolase-like pyrimidine-binding" evidence="16">
    <location>
        <begin position="413"/>
        <end position="595"/>
    </location>
</feature>
<comment type="caution">
    <text evidence="17">The sequence shown here is derived from an EMBL/GenBank/DDBJ whole genome shotgun (WGS) entry which is preliminary data.</text>
</comment>
<evidence type="ECO:0000256" key="12">
    <source>
        <dbReference type="PIRSR" id="PIRSR605478-2"/>
    </source>
</evidence>
<comment type="similarity">
    <text evidence="1">Belongs to the transketolase family.</text>
</comment>
<feature type="binding site" evidence="13">
    <location>
        <position position="506"/>
    </location>
    <ligand>
        <name>thiamine diphosphate</name>
        <dbReference type="ChEBI" id="CHEBI:58937"/>
    </ligand>
</feature>
<feature type="binding site" evidence="12">
    <location>
        <position position="72"/>
    </location>
    <ligand>
        <name>substrate</name>
    </ligand>
</feature>
<dbReference type="PANTHER" id="PTHR43522">
    <property type="entry name" value="TRANSKETOLASE"/>
    <property type="match status" value="1"/>
</dbReference>
<dbReference type="InterPro" id="IPR009014">
    <property type="entry name" value="Transketo_C/PFOR_II"/>
</dbReference>
<evidence type="ECO:0000313" key="18">
    <source>
        <dbReference type="Proteomes" id="UP000070558"/>
    </source>
</evidence>
<dbReference type="GO" id="GO:0000287">
    <property type="term" value="F:magnesium ion binding"/>
    <property type="evidence" value="ECO:0007669"/>
    <property type="project" value="UniProtKB-ARBA"/>
</dbReference>
<keyword evidence="8 13" id="KW-0786">Thiamine pyrophosphate</keyword>
<evidence type="ECO:0000256" key="3">
    <source>
        <dbReference type="ARBA" id="ARBA00013152"/>
    </source>
</evidence>
<evidence type="ECO:0000313" key="17">
    <source>
        <dbReference type="EMBL" id="KXA18472.1"/>
    </source>
</evidence>
<dbReference type="PROSITE" id="PS00802">
    <property type="entry name" value="TRANSKETOLASE_2"/>
    <property type="match status" value="1"/>
</dbReference>
<proteinExistence type="inferred from homology"/>
<evidence type="ECO:0000256" key="7">
    <source>
        <dbReference type="ARBA" id="ARBA00022842"/>
    </source>
</evidence>
<feature type="active site" description="Proton donor" evidence="11">
    <location>
        <position position="480"/>
    </location>
</feature>
<feature type="site" description="Important for catalytic activity" evidence="15">
    <location>
        <position position="72"/>
    </location>
</feature>
<comment type="cofactor">
    <cofactor evidence="13">
        <name>thiamine diphosphate</name>
        <dbReference type="ChEBI" id="CHEBI:58937"/>
    </cofactor>
    <text evidence="13">Binds 1 thiamine pyrophosphate per subunit. During the reaction, the substrate forms a covalent intermediate with the cofactor.</text>
</comment>
<dbReference type="SMART" id="SM00861">
    <property type="entry name" value="Transket_pyr"/>
    <property type="match status" value="1"/>
</dbReference>
<evidence type="ECO:0000256" key="11">
    <source>
        <dbReference type="PIRSR" id="PIRSR605478-1"/>
    </source>
</evidence>
<dbReference type="EC" id="2.2.1.1" evidence="3 10"/>
<dbReference type="GO" id="GO:0005829">
    <property type="term" value="C:cytosol"/>
    <property type="evidence" value="ECO:0007669"/>
    <property type="project" value="TreeGrafter"/>
</dbReference>
<name>A0A133NQA4_GARVA</name>
<feature type="binding site" evidence="12">
    <location>
        <position position="443"/>
    </location>
    <ligand>
        <name>substrate</name>
    </ligand>
</feature>
<gene>
    <name evidence="17" type="ORF">HMPREF3216_00402</name>
</gene>
<reference evidence="17 18" key="1">
    <citation type="submission" date="2016-01" db="EMBL/GenBank/DDBJ databases">
        <authorList>
            <person name="Oliw E.H."/>
        </authorList>
    </citation>
    <scope>NUCLEOTIDE SEQUENCE [LARGE SCALE GENOMIC DNA]</scope>
    <source>
        <strain evidence="17 18">GED7760B</strain>
    </source>
</reference>
<dbReference type="EMBL" id="LRQA01000029">
    <property type="protein sequence ID" value="KXA18472.1"/>
    <property type="molecule type" value="Genomic_DNA"/>
</dbReference>
<dbReference type="PANTHER" id="PTHR43522:SF2">
    <property type="entry name" value="TRANSKETOLASE 1-RELATED"/>
    <property type="match status" value="1"/>
</dbReference>
<feature type="binding site" evidence="13">
    <location>
        <position position="235"/>
    </location>
    <ligand>
        <name>thiamine diphosphate</name>
        <dbReference type="ChEBI" id="CHEBI:58937"/>
    </ligand>
</feature>
<feature type="site" description="Important for catalytic activity" evidence="15">
    <location>
        <position position="318"/>
    </location>
</feature>
<dbReference type="FunFam" id="3.40.50.970:FF:000003">
    <property type="entry name" value="Transketolase"/>
    <property type="match status" value="1"/>
</dbReference>
<evidence type="ECO:0000256" key="4">
    <source>
        <dbReference type="ARBA" id="ARBA00016662"/>
    </source>
</evidence>
<dbReference type="PATRIC" id="fig|2702.99.peg.396"/>
<evidence type="ECO:0000259" key="16">
    <source>
        <dbReference type="SMART" id="SM00861"/>
    </source>
</evidence>
<dbReference type="InterPro" id="IPR020826">
    <property type="entry name" value="Transketolase_BS"/>
</dbReference>
<dbReference type="InterPro" id="IPR055152">
    <property type="entry name" value="Transketolase-like_C_2"/>
</dbReference>
<feature type="binding site" evidence="14">
    <location>
        <position position="205"/>
    </location>
    <ligand>
        <name>Mg(2+)</name>
        <dbReference type="ChEBI" id="CHEBI:18420"/>
    </ligand>
</feature>
<dbReference type="SUPFAM" id="SSF52922">
    <property type="entry name" value="TK C-terminal domain-like"/>
    <property type="match status" value="1"/>
</dbReference>
<dbReference type="Gene3D" id="3.40.50.970">
    <property type="match status" value="2"/>
</dbReference>
<evidence type="ECO:0000256" key="6">
    <source>
        <dbReference type="ARBA" id="ARBA00022723"/>
    </source>
</evidence>
<sequence>MTHFVKSSSDIKDRIKGQCEGNGQRKLCAKTRIIGRKVDHMTDFNWSALDERAVKMAKVLSADAVERAGHGHPGSPVSLAPIAYTLYQHFIKHDPADPKWAGRDRFILSGGHASLTQYVQLFFSGYGLTLDDLKYFRGGADTRTPGHPEYGLTPGIEMTTGPLGQGLASAVGFAYGQRFERGLLDPEAPAGTSPFDHKVWVICGEGDVEEGVSSEAASLAGNQKLGNLTVIFDANHIQIEGDTKLTFSEDILARYRAYGWYTDEVSFIQPDGSYKEDVQALAAAIEKAQEVTDKPHFIKVNTLIAWPTPGKTDNEASHGSKLGEEAVKGLKELCGFDPEVSFPIDEEALAHARKVAERGLAAHKAWDEALAKWAAANPDKAALYDRLKAGKLPEGFDKAIDDLVAGFEVGSKVATRKASGAVLNAIAAVMPELWGGSADLGGSNNTNIKGADSFGPSEDATRTWPNVSEYGRQLHFGVREFAMGAITNGILLGSNTRPFNGTFFQFSDYERPAVRLAALMEIPNLYVWTHDSVALGEDGPTHQPIEHLAAFRAIPQLEVVRPADEYETAEAYRYFFEKKNNYPTAMILTRQGVPTLAETAKKAREGVKHGAYVLVDCEGTPDVIIMATGSEVQWAVAAAKTLAGEGIKARVLSMPSLEWFEEQDEEYKEAILPKSVKARVSIEAGLALPWYKYLGDCGKAVSIEQYGLQGDGGQNMIDLGITAEHVVEAAKASIEEARA</sequence>
<feature type="binding site" evidence="12">
    <location>
        <position position="542"/>
    </location>
    <ligand>
        <name>substrate</name>
    </ligand>
</feature>
<keyword evidence="5" id="KW-0808">Transferase</keyword>
<dbReference type="InterPro" id="IPR029061">
    <property type="entry name" value="THDP-binding"/>
</dbReference>
<dbReference type="CDD" id="cd02012">
    <property type="entry name" value="TPP_TK"/>
    <property type="match status" value="1"/>
</dbReference>